<protein>
    <submittedName>
        <fullName evidence="3">Uncharacterized protein</fullName>
    </submittedName>
</protein>
<feature type="chain" id="PRO_5040255976" evidence="2">
    <location>
        <begin position="22"/>
        <end position="535"/>
    </location>
</feature>
<feature type="compositionally biased region" description="Basic and acidic residues" evidence="1">
    <location>
        <begin position="283"/>
        <end position="300"/>
    </location>
</feature>
<keyword evidence="4" id="KW-1185">Reference proteome</keyword>
<sequence>MLSLRCCSFLLSAFAIVFTRAEPSQTVACRSNPEEMDRFYQKYHDPRLCERLGGSSFAEEIKHDRQVSFERLRHTKTHPKVPDQQTVVCPTNVQPLALPGQAMGMKTVWMVQNTASVPVVLSWVAPDTLREFSAMDASIAPPQADPNAIVPPGSGAILYGYEGHVFYARELLADGSAGNVLIQHRLGWIPVGAAAQNLTCSTITPPPKKTRKLALPPTPKVTPPKAASLSAIAANKAQNILATVSWWASAAVAVPTGMVAAGYDYWNNVEEEEEPEEAVIADPEPKPQDDTKVREVAESRERQECNTVEVVFRNRSPCPVNAYWVNPHNQCEEVFKFHLGMEASVDNFMWDWKSPTKGESTFMGHQYVFRCSANNNQVVDSVYLQPTRIVDCPRDKQQQQQQPTIPTSDVETARQVKLVQDDAQSEASNSMKNYSRQQQAVEQVLMNTIEICNKGTAGGECMIPANISQFFLPSDSQEQPKANPEPESTKADESIAEELHQEYQHFLKKLEGNPERMQRFLDYMKTHGSQYEQEN</sequence>
<accession>A0A9N8EFM4</accession>
<dbReference type="OrthoDB" id="46311at2759"/>
<dbReference type="EMBL" id="CAICTM010001081">
    <property type="protein sequence ID" value="CAB9520217.1"/>
    <property type="molecule type" value="Genomic_DNA"/>
</dbReference>
<feature type="region of interest" description="Disordered" evidence="1">
    <location>
        <begin position="393"/>
        <end position="413"/>
    </location>
</feature>
<evidence type="ECO:0000256" key="1">
    <source>
        <dbReference type="SAM" id="MobiDB-lite"/>
    </source>
</evidence>
<name>A0A9N8EFM4_9STRA</name>
<proteinExistence type="predicted"/>
<evidence type="ECO:0000313" key="4">
    <source>
        <dbReference type="Proteomes" id="UP001153069"/>
    </source>
</evidence>
<organism evidence="3 4">
    <name type="scientific">Seminavis robusta</name>
    <dbReference type="NCBI Taxonomy" id="568900"/>
    <lineage>
        <taxon>Eukaryota</taxon>
        <taxon>Sar</taxon>
        <taxon>Stramenopiles</taxon>
        <taxon>Ochrophyta</taxon>
        <taxon>Bacillariophyta</taxon>
        <taxon>Bacillariophyceae</taxon>
        <taxon>Bacillariophycidae</taxon>
        <taxon>Naviculales</taxon>
        <taxon>Naviculaceae</taxon>
        <taxon>Seminavis</taxon>
    </lineage>
</organism>
<feature type="signal peptide" evidence="2">
    <location>
        <begin position="1"/>
        <end position="21"/>
    </location>
</feature>
<gene>
    <name evidence="3" type="ORF">SEMRO_1083_G239380.1</name>
</gene>
<evidence type="ECO:0000313" key="3">
    <source>
        <dbReference type="EMBL" id="CAB9520217.1"/>
    </source>
</evidence>
<feature type="region of interest" description="Disordered" evidence="1">
    <location>
        <begin position="276"/>
        <end position="300"/>
    </location>
</feature>
<keyword evidence="2" id="KW-0732">Signal</keyword>
<comment type="caution">
    <text evidence="3">The sequence shown here is derived from an EMBL/GenBank/DDBJ whole genome shotgun (WGS) entry which is preliminary data.</text>
</comment>
<dbReference type="Proteomes" id="UP001153069">
    <property type="component" value="Unassembled WGS sequence"/>
</dbReference>
<reference evidence="3" key="1">
    <citation type="submission" date="2020-06" db="EMBL/GenBank/DDBJ databases">
        <authorList>
            <consortium name="Plant Systems Biology data submission"/>
        </authorList>
    </citation>
    <scope>NUCLEOTIDE SEQUENCE</scope>
    <source>
        <strain evidence="3">D6</strain>
    </source>
</reference>
<dbReference type="AlphaFoldDB" id="A0A9N8EFM4"/>
<evidence type="ECO:0000256" key="2">
    <source>
        <dbReference type="SAM" id="SignalP"/>
    </source>
</evidence>